<keyword evidence="8 13" id="KW-1133">Transmembrane helix</keyword>
<sequence length="1134" mass="125382">MHWCGISVALLFLTLTLRTTHGKDSKTFTLKVPVDEKSAPGTTVSDLKSVFKLGWEEAKFRNFKLIHQKLVLSSFSASPPRTNLVQLDDKTGIITLKHRIDRDVDCRGSKICVIKVQAVMLPQAYFSLLNLEVVINDINDHAPAFPVRPIEINVTESIAVGDVINLDQFQARDQDSGNNSMIRYTLSNNNYFQILQDEDETGRTHINLLILKELDYERSHYHHVTLTASDLGETPLSDHVTIRIRVTDSNDNDPVFEKQDYVIALQENLDPGSPIVQVRAEDADSGDNGRMVYYLGDEESSASRLVKIDRDTGMVTLRQKLDREAHDGMRIVIEASDSSEVNQRTARTFLTLHVEDMNDNAPVININYIVDSNQNTAYISESSDIGTYLAYVSANDLDNGKNGEAKVTIWTQQYSQTGYSAADSGHFVLAADGLIGTGKKLDREAENKYKLVISACDKGTPPRCTFSNVTVEVLDENDNDPEFEMPLYEITLSEASEVGTNIITVAATDADATKAPVLRKNKDGEIVKSHNGDVIYSIDSDDRYVTVDSRSGKITLIRPLDRERMAEIKVTIWARDGGHPAKRSSCILKIIVNDTNDNSPIFTNPALDNSTVYATILNNDVITKIQVTDYDDQANGEVELIMESVDGMTESQVKDGQIPYGFFVLDNATGELRLNLSREDAEKLVGEHLIVFRAMDAGTPKRKTRINLFVQVSDSLLPLELTHGHRSKTGAAKITISSEFLIIVISLAAATLLLIVIIAVVVVKCKKDNKKVRTYNCQDAEHKRGWLARSAEGKQSEETKSSKTKSSSTNQDTASNVNETEPLTQKENPTVNSTKSKSTRTTSDSTRGSFSDLTTTSRQDYVTAFQVMSPGERPPTSLSTFSCEGKIAHAKIIGLIPPASALSQNDGDSGRGDSDPDSSSFSGTNEREFPKLLEVLPYASAEVQTHKYDYAAPSSGSRCTEECLQFGHSDICWMPSPTQDFLNCSAPNQIQFQNEYNRVLETIEESSPPADASIPYEYEPDVMREHVRRSICRIASESRRHEQSPEMAAYQYDITSRHNNQRLSDAARFSNSLSPSPAPSSGIGVSSQISGTSSSSSRVSDVIHQGYPPQVDNSAVSMRETQEIINDIDMLLAH</sequence>
<feature type="domain" description="Cadherin" evidence="15">
    <location>
        <begin position="371"/>
        <end position="483"/>
    </location>
</feature>
<dbReference type="FunFam" id="2.60.40.60:FF:000007">
    <property type="entry name" value="Protocadherin alpha 2"/>
    <property type="match status" value="1"/>
</dbReference>
<keyword evidence="6 11" id="KW-0106">Calcium</keyword>
<name>A0A6F9DND0_9ASCI</name>
<keyword evidence="5" id="KW-0677">Repeat</keyword>
<keyword evidence="7" id="KW-0130">Cell adhesion</keyword>
<dbReference type="PRINTS" id="PR00205">
    <property type="entry name" value="CADHERIN"/>
</dbReference>
<evidence type="ECO:0000259" key="15">
    <source>
        <dbReference type="PROSITE" id="PS50268"/>
    </source>
</evidence>
<dbReference type="Gene3D" id="2.60.40.60">
    <property type="entry name" value="Cadherins"/>
    <property type="match status" value="6"/>
</dbReference>
<evidence type="ECO:0000256" key="4">
    <source>
        <dbReference type="ARBA" id="ARBA00022729"/>
    </source>
</evidence>
<dbReference type="SUPFAM" id="SSF49313">
    <property type="entry name" value="Cadherin-like"/>
    <property type="match status" value="5"/>
</dbReference>
<dbReference type="InterPro" id="IPR015919">
    <property type="entry name" value="Cadherin-like_sf"/>
</dbReference>
<accession>A0A6F9DND0</accession>
<evidence type="ECO:0000256" key="14">
    <source>
        <dbReference type="SAM" id="SignalP"/>
    </source>
</evidence>
<evidence type="ECO:0000256" key="6">
    <source>
        <dbReference type="ARBA" id="ARBA00022837"/>
    </source>
</evidence>
<feature type="compositionally biased region" description="Polar residues" evidence="12">
    <location>
        <begin position="810"/>
        <end position="832"/>
    </location>
</feature>
<feature type="domain" description="Cadherin" evidence="15">
    <location>
        <begin position="26"/>
        <end position="145"/>
    </location>
</feature>
<proteinExistence type="evidence at transcript level"/>
<feature type="domain" description="Cadherin" evidence="15">
    <location>
        <begin position="484"/>
        <end position="602"/>
    </location>
</feature>
<evidence type="ECO:0000256" key="8">
    <source>
        <dbReference type="ARBA" id="ARBA00022989"/>
    </source>
</evidence>
<dbReference type="FunFam" id="2.60.40.60:FF:000005">
    <property type="entry name" value="Protocadherin 9"/>
    <property type="match status" value="1"/>
</dbReference>
<dbReference type="PROSITE" id="PS00232">
    <property type="entry name" value="CADHERIN_1"/>
    <property type="match status" value="3"/>
</dbReference>
<feature type="chain" id="PRO_5026353127" evidence="14">
    <location>
        <begin position="23"/>
        <end position="1134"/>
    </location>
</feature>
<keyword evidence="2" id="KW-1003">Cell membrane</keyword>
<evidence type="ECO:0000256" key="10">
    <source>
        <dbReference type="ARBA" id="ARBA00023180"/>
    </source>
</evidence>
<comment type="subcellular location">
    <subcellularLocation>
        <location evidence="1">Cell membrane</location>
        <topology evidence="1">Single-pass type I membrane protein</topology>
    </subcellularLocation>
</comment>
<feature type="compositionally biased region" description="Low complexity" evidence="12">
    <location>
        <begin position="1070"/>
        <end position="1100"/>
    </location>
</feature>
<feature type="region of interest" description="Disordered" evidence="12">
    <location>
        <begin position="899"/>
        <end position="926"/>
    </location>
</feature>
<protein>
    <submittedName>
        <fullName evidence="16">Protocadherin-18</fullName>
    </submittedName>
</protein>
<evidence type="ECO:0000256" key="7">
    <source>
        <dbReference type="ARBA" id="ARBA00022889"/>
    </source>
</evidence>
<evidence type="ECO:0000256" key="9">
    <source>
        <dbReference type="ARBA" id="ARBA00023136"/>
    </source>
</evidence>
<feature type="compositionally biased region" description="Basic and acidic residues" evidence="12">
    <location>
        <begin position="791"/>
        <end position="801"/>
    </location>
</feature>
<dbReference type="PANTHER" id="PTHR24028:SF328">
    <property type="entry name" value="CADHERIN-3"/>
    <property type="match status" value="1"/>
</dbReference>
<dbReference type="GO" id="GO:0005509">
    <property type="term" value="F:calcium ion binding"/>
    <property type="evidence" value="ECO:0007669"/>
    <property type="project" value="UniProtKB-UniRule"/>
</dbReference>
<feature type="domain" description="Cadherin" evidence="15">
    <location>
        <begin position="146"/>
        <end position="256"/>
    </location>
</feature>
<evidence type="ECO:0000256" key="3">
    <source>
        <dbReference type="ARBA" id="ARBA00022692"/>
    </source>
</evidence>
<gene>
    <name evidence="16" type="primary">Pcdh18-001</name>
</gene>
<feature type="region of interest" description="Disordered" evidence="12">
    <location>
        <begin position="786"/>
        <end position="855"/>
    </location>
</feature>
<evidence type="ECO:0000256" key="2">
    <source>
        <dbReference type="ARBA" id="ARBA00022475"/>
    </source>
</evidence>
<reference evidence="16" key="1">
    <citation type="submission" date="2020-04" db="EMBL/GenBank/DDBJ databases">
        <authorList>
            <person name="Neveu A P."/>
        </authorList>
    </citation>
    <scope>NUCLEOTIDE SEQUENCE</scope>
    <source>
        <tissue evidence="16">Whole embryo</tissue>
    </source>
</reference>
<dbReference type="InterPro" id="IPR020894">
    <property type="entry name" value="Cadherin_CS"/>
</dbReference>
<dbReference type="FunFam" id="2.60.40.60:FF:000092">
    <property type="entry name" value="Protocadherin 8"/>
    <property type="match status" value="1"/>
</dbReference>
<evidence type="ECO:0000256" key="13">
    <source>
        <dbReference type="SAM" id="Phobius"/>
    </source>
</evidence>
<dbReference type="InterPro" id="IPR002126">
    <property type="entry name" value="Cadherin-like_dom"/>
</dbReference>
<evidence type="ECO:0000256" key="11">
    <source>
        <dbReference type="PROSITE-ProRule" id="PRU00043"/>
    </source>
</evidence>
<keyword evidence="3 13" id="KW-0812">Transmembrane</keyword>
<dbReference type="FunFam" id="2.60.40.60:FF:000423">
    <property type="entry name" value="putative protocadherin beta-18"/>
    <property type="match status" value="1"/>
</dbReference>
<keyword evidence="9 13" id="KW-0472">Membrane</keyword>
<dbReference type="EMBL" id="LR788829">
    <property type="protein sequence ID" value="CAB3264691.1"/>
    <property type="molecule type" value="mRNA"/>
</dbReference>
<feature type="compositionally biased region" description="Low complexity" evidence="12">
    <location>
        <begin position="833"/>
        <end position="852"/>
    </location>
</feature>
<keyword evidence="4 14" id="KW-0732">Signal</keyword>
<dbReference type="PANTHER" id="PTHR24028">
    <property type="entry name" value="CADHERIN-87A"/>
    <property type="match status" value="1"/>
</dbReference>
<feature type="domain" description="Cadherin" evidence="15">
    <location>
        <begin position="257"/>
        <end position="364"/>
    </location>
</feature>
<dbReference type="GO" id="GO:0007156">
    <property type="term" value="P:homophilic cell adhesion via plasma membrane adhesion molecules"/>
    <property type="evidence" value="ECO:0007669"/>
    <property type="project" value="InterPro"/>
</dbReference>
<dbReference type="InterPro" id="IPR050174">
    <property type="entry name" value="Protocadherin/Cadherin-CA"/>
</dbReference>
<dbReference type="SMART" id="SM00112">
    <property type="entry name" value="CA"/>
    <property type="match status" value="6"/>
</dbReference>
<feature type="region of interest" description="Disordered" evidence="12">
    <location>
        <begin position="1067"/>
        <end position="1100"/>
    </location>
</feature>
<dbReference type="Pfam" id="PF00028">
    <property type="entry name" value="Cadherin"/>
    <property type="match status" value="4"/>
</dbReference>
<evidence type="ECO:0000256" key="1">
    <source>
        <dbReference type="ARBA" id="ARBA00004251"/>
    </source>
</evidence>
<dbReference type="CDD" id="cd11304">
    <property type="entry name" value="Cadherin_repeat"/>
    <property type="match status" value="6"/>
</dbReference>
<evidence type="ECO:0000256" key="12">
    <source>
        <dbReference type="SAM" id="MobiDB-lite"/>
    </source>
</evidence>
<organism evidence="16">
    <name type="scientific">Phallusia mammillata</name>
    <dbReference type="NCBI Taxonomy" id="59560"/>
    <lineage>
        <taxon>Eukaryota</taxon>
        <taxon>Metazoa</taxon>
        <taxon>Chordata</taxon>
        <taxon>Tunicata</taxon>
        <taxon>Ascidiacea</taxon>
        <taxon>Phlebobranchia</taxon>
        <taxon>Ascidiidae</taxon>
        <taxon>Phallusia</taxon>
    </lineage>
</organism>
<feature type="signal peptide" evidence="14">
    <location>
        <begin position="1"/>
        <end position="22"/>
    </location>
</feature>
<dbReference type="PROSITE" id="PS50268">
    <property type="entry name" value="CADHERIN_2"/>
    <property type="match status" value="5"/>
</dbReference>
<evidence type="ECO:0000256" key="5">
    <source>
        <dbReference type="ARBA" id="ARBA00022737"/>
    </source>
</evidence>
<dbReference type="GO" id="GO:0005886">
    <property type="term" value="C:plasma membrane"/>
    <property type="evidence" value="ECO:0007669"/>
    <property type="project" value="UniProtKB-SubCell"/>
</dbReference>
<feature type="transmembrane region" description="Helical" evidence="13">
    <location>
        <begin position="740"/>
        <end position="763"/>
    </location>
</feature>
<dbReference type="AlphaFoldDB" id="A0A6F9DND0"/>
<keyword evidence="10" id="KW-0325">Glycoprotein</keyword>
<evidence type="ECO:0000313" key="16">
    <source>
        <dbReference type="EMBL" id="CAB3264691.1"/>
    </source>
</evidence>